<dbReference type="RefSeq" id="WP_162900415.1">
    <property type="nucleotide sequence ID" value="NZ_CP023036.1"/>
</dbReference>
<sequence length="508" mass="57188">MTDQHLSTPQEIELKLDFPAETHALVAQHVTLLENVAPVVHTHLVTIYYDTPDLALSRSGLSLRVRRSGRHHVQTLKSGGDNALATHRNEWEWPVRTTRPDITLLDATPAAILKPMLDGKLVPVFRSDIQRAIHMMKCEDAVIEIAIDEGSVRAGKTKEQVHEVELELKNGPVLPLYHLAIRLQADLPLHIGAQTKAGRGYRLLTRHSTQVTPARAPVLSAKITAADGFRRIMREDMDSLVNNLPAVKADDMEGIHQMRVAIRRLRTTLQLFSVCLDDTKATQFEDGLQRIGRILGAARDWDVFSTETLRTASPALPMQDGWQALNTAATGLRTQAHNALQQELAGPDITACVLALTAWMEDAPFRVSHKKMDHKLIALAPDLLDRVTRKVVRRGRHISHLSATELHSLRKTLKKLRYSVDSMASLYPTRKVKSYLKHCRRLQSCLGDINDAAVALTLTDRLRCIQPDLSTEACDTVIRWSKKRRQQAMRRLPQAWSTFHKATPFWRS</sequence>
<organism evidence="3 4">
    <name type="scientific">Komagataeibacter saccharivorans</name>
    <dbReference type="NCBI Taxonomy" id="265959"/>
    <lineage>
        <taxon>Bacteria</taxon>
        <taxon>Pseudomonadati</taxon>
        <taxon>Pseudomonadota</taxon>
        <taxon>Alphaproteobacteria</taxon>
        <taxon>Acetobacterales</taxon>
        <taxon>Acetobacteraceae</taxon>
        <taxon>Komagataeibacter</taxon>
    </lineage>
</organism>
<gene>
    <name evidence="3" type="ORF">CD178_01222</name>
</gene>
<dbReference type="InterPro" id="IPR038186">
    <property type="entry name" value="CHAD_dom_sf"/>
</dbReference>
<dbReference type="KEGG" id="ksc:CD178_01222"/>
<dbReference type="EMBL" id="CP023036">
    <property type="protein sequence ID" value="AXY22007.1"/>
    <property type="molecule type" value="Genomic_DNA"/>
</dbReference>
<dbReference type="SMART" id="SM00880">
    <property type="entry name" value="CHAD"/>
    <property type="match status" value="1"/>
</dbReference>
<evidence type="ECO:0000259" key="1">
    <source>
        <dbReference type="PROSITE" id="PS51707"/>
    </source>
</evidence>
<dbReference type="Gene3D" id="1.40.20.10">
    <property type="entry name" value="CHAD domain"/>
    <property type="match status" value="1"/>
</dbReference>
<dbReference type="Gene3D" id="2.40.320.10">
    <property type="entry name" value="Hypothetical Protein Pfu-838710-001"/>
    <property type="match status" value="1"/>
</dbReference>
<accession>A0A347WAW4</accession>
<dbReference type="Proteomes" id="UP000264120">
    <property type="component" value="Chromosome"/>
</dbReference>
<proteinExistence type="predicted"/>
<dbReference type="CDD" id="cd07756">
    <property type="entry name" value="CYTH-like_Pase_CHAD"/>
    <property type="match status" value="1"/>
</dbReference>
<dbReference type="PROSITE" id="PS51708">
    <property type="entry name" value="CHAD"/>
    <property type="match status" value="1"/>
</dbReference>
<dbReference type="InterPro" id="IPR033469">
    <property type="entry name" value="CYTH-like_dom_sf"/>
</dbReference>
<dbReference type="InterPro" id="IPR039013">
    <property type="entry name" value="YgiF"/>
</dbReference>
<keyword evidence="4" id="KW-1185">Reference proteome</keyword>
<feature type="domain" description="CYTH" evidence="1">
    <location>
        <begin position="9"/>
        <end position="207"/>
    </location>
</feature>
<evidence type="ECO:0000259" key="2">
    <source>
        <dbReference type="PROSITE" id="PS51708"/>
    </source>
</evidence>
<dbReference type="GO" id="GO:0050355">
    <property type="term" value="F:inorganic triphosphate phosphatase activity"/>
    <property type="evidence" value="ECO:0007669"/>
    <property type="project" value="InterPro"/>
</dbReference>
<dbReference type="PANTHER" id="PTHR39569">
    <property type="entry name" value="INORGANIC TRIPHOSPHATASE"/>
    <property type="match status" value="1"/>
</dbReference>
<dbReference type="GO" id="GO:0046872">
    <property type="term" value="F:metal ion binding"/>
    <property type="evidence" value="ECO:0007669"/>
    <property type="project" value="TreeGrafter"/>
</dbReference>
<feature type="domain" description="CHAD" evidence="2">
    <location>
        <begin position="222"/>
        <end position="497"/>
    </location>
</feature>
<dbReference type="Pfam" id="PF01928">
    <property type="entry name" value="CYTH"/>
    <property type="match status" value="1"/>
</dbReference>
<reference evidence="3 4" key="1">
    <citation type="submission" date="2017-08" db="EMBL/GenBank/DDBJ databases">
        <title>Complete genome sequence of Gluconacetobacter saccharivorans CV1 isolated from Fermented Vinegar.</title>
        <authorList>
            <person name="Kim S.-Y."/>
        </authorList>
    </citation>
    <scope>NUCLEOTIDE SEQUENCE [LARGE SCALE GENOMIC DNA]</scope>
    <source>
        <strain evidence="3 4">CV1</strain>
    </source>
</reference>
<dbReference type="InterPro" id="IPR023577">
    <property type="entry name" value="CYTH_domain"/>
</dbReference>
<dbReference type="AlphaFoldDB" id="A0A347WAW4"/>
<protein>
    <submittedName>
        <fullName evidence="3">CHAD domain protein</fullName>
    </submittedName>
</protein>
<dbReference type="PROSITE" id="PS51707">
    <property type="entry name" value="CYTH"/>
    <property type="match status" value="1"/>
</dbReference>
<dbReference type="PANTHER" id="PTHR39569:SF1">
    <property type="entry name" value="INORGANIC TRIPHOSPHATASE"/>
    <property type="match status" value="1"/>
</dbReference>
<dbReference type="InterPro" id="IPR007899">
    <property type="entry name" value="CHAD_dom"/>
</dbReference>
<dbReference type="Pfam" id="PF05235">
    <property type="entry name" value="CHAD"/>
    <property type="match status" value="1"/>
</dbReference>
<evidence type="ECO:0000313" key="3">
    <source>
        <dbReference type="EMBL" id="AXY22007.1"/>
    </source>
</evidence>
<dbReference type="SUPFAM" id="SSF55154">
    <property type="entry name" value="CYTH-like phosphatases"/>
    <property type="match status" value="1"/>
</dbReference>
<dbReference type="SMART" id="SM01118">
    <property type="entry name" value="CYTH"/>
    <property type="match status" value="1"/>
</dbReference>
<name>A0A347WAW4_9PROT</name>
<evidence type="ECO:0000313" key="4">
    <source>
        <dbReference type="Proteomes" id="UP000264120"/>
    </source>
</evidence>